<dbReference type="Proteomes" id="UP000824120">
    <property type="component" value="Chromosome 2"/>
</dbReference>
<evidence type="ECO:0000313" key="1">
    <source>
        <dbReference type="EMBL" id="KAG5620359.1"/>
    </source>
</evidence>
<gene>
    <name evidence="1" type="ORF">H5410_005577</name>
</gene>
<evidence type="ECO:0000313" key="2">
    <source>
        <dbReference type="Proteomes" id="UP000824120"/>
    </source>
</evidence>
<protein>
    <recommendedName>
        <fullName evidence="3">Reverse transcriptase domain-containing protein</fullName>
    </recommendedName>
</protein>
<evidence type="ECO:0008006" key="3">
    <source>
        <dbReference type="Google" id="ProtNLM"/>
    </source>
</evidence>
<name>A0A9J6A8N4_SOLCO</name>
<comment type="caution">
    <text evidence="1">The sequence shown here is derived from an EMBL/GenBank/DDBJ whole genome shotgun (WGS) entry which is preliminary data.</text>
</comment>
<reference evidence="1 2" key="1">
    <citation type="submission" date="2020-09" db="EMBL/GenBank/DDBJ databases">
        <title>De no assembly of potato wild relative species, Solanum commersonii.</title>
        <authorList>
            <person name="Cho K."/>
        </authorList>
    </citation>
    <scope>NUCLEOTIDE SEQUENCE [LARGE SCALE GENOMIC DNA]</scope>
    <source>
        <strain evidence="1">LZ3.2</strain>
        <tissue evidence="1">Leaf</tissue>
    </source>
</reference>
<dbReference type="AlphaFoldDB" id="A0A9J6A8N4"/>
<dbReference type="EMBL" id="JACXVP010000002">
    <property type="protein sequence ID" value="KAG5620359.1"/>
    <property type="molecule type" value="Genomic_DNA"/>
</dbReference>
<organism evidence="1 2">
    <name type="scientific">Solanum commersonii</name>
    <name type="common">Commerson's wild potato</name>
    <name type="synonym">Commerson's nightshade</name>
    <dbReference type="NCBI Taxonomy" id="4109"/>
    <lineage>
        <taxon>Eukaryota</taxon>
        <taxon>Viridiplantae</taxon>
        <taxon>Streptophyta</taxon>
        <taxon>Embryophyta</taxon>
        <taxon>Tracheophyta</taxon>
        <taxon>Spermatophyta</taxon>
        <taxon>Magnoliopsida</taxon>
        <taxon>eudicotyledons</taxon>
        <taxon>Gunneridae</taxon>
        <taxon>Pentapetalae</taxon>
        <taxon>asterids</taxon>
        <taxon>lamiids</taxon>
        <taxon>Solanales</taxon>
        <taxon>Solanaceae</taxon>
        <taxon>Solanoideae</taxon>
        <taxon>Solaneae</taxon>
        <taxon>Solanum</taxon>
    </lineage>
</organism>
<proteinExistence type="predicted"/>
<keyword evidence="2" id="KW-1185">Reference proteome</keyword>
<dbReference type="OrthoDB" id="341421at2759"/>
<accession>A0A9J6A8N4</accession>
<sequence>MSNNAIGFNSIIYSNCNIPSVIPQMEFGKGGVYTNLTSTLFDKFQSKSYGEKKLLEDMGSRAKHASIHSSASPGELESFLLLMLQRARIINLDETLLLHIIYADDTLVLYEAEGAQLRFLRLVFEGELSTTLGCNTGSLPTVYLGLPLGAKLKASVISQNILVKCEKRLANWKKESTYPWGFGGRWCLLIVEKRLDTIRSEFLLEGKQGGKRITPSELKNCHSIKMKELYGKWWLPKSIEGSTTTITTTYSL</sequence>